<dbReference type="PANTHER" id="PTHR11040:SF205">
    <property type="entry name" value="ZINC TRANSPORTER ZUPT"/>
    <property type="match status" value="1"/>
</dbReference>
<reference evidence="4 5" key="1">
    <citation type="journal article" date="2019" name="Nat. Microbiol.">
        <title>Mediterranean grassland soil C-N compound turnover is dependent on rainfall and depth, and is mediated by genomically divergent microorganisms.</title>
        <authorList>
            <person name="Diamond S."/>
            <person name="Andeer P.F."/>
            <person name="Li Z."/>
            <person name="Crits-Christoph A."/>
            <person name="Burstein D."/>
            <person name="Anantharaman K."/>
            <person name="Lane K.R."/>
            <person name="Thomas B.C."/>
            <person name="Pan C."/>
            <person name="Northen T.R."/>
            <person name="Banfield J.F."/>
        </authorList>
    </citation>
    <scope>NUCLEOTIDE SEQUENCE [LARGE SCALE GENOMIC DNA]</scope>
    <source>
        <strain evidence="3">NP_1</strain>
        <strain evidence="2">NP_2</strain>
    </source>
</reference>
<feature type="transmembrane region" description="Helical" evidence="1">
    <location>
        <begin position="144"/>
        <end position="170"/>
    </location>
</feature>
<dbReference type="Proteomes" id="UP000315217">
    <property type="component" value="Unassembled WGS sequence"/>
</dbReference>
<dbReference type="Proteomes" id="UP000318661">
    <property type="component" value="Unassembled WGS sequence"/>
</dbReference>
<evidence type="ECO:0000313" key="5">
    <source>
        <dbReference type="Proteomes" id="UP000318661"/>
    </source>
</evidence>
<keyword evidence="1" id="KW-1133">Transmembrane helix</keyword>
<dbReference type="EMBL" id="VBAJ01000098">
    <property type="protein sequence ID" value="TMJ08458.1"/>
    <property type="molecule type" value="Genomic_DNA"/>
</dbReference>
<keyword evidence="1" id="KW-0812">Transmembrane</keyword>
<feature type="transmembrane region" description="Helical" evidence="1">
    <location>
        <begin position="244"/>
        <end position="262"/>
    </location>
</feature>
<dbReference type="AlphaFoldDB" id="A0A537LKC3"/>
<organism evidence="2 5">
    <name type="scientific">Candidatus Segetimicrobium genomatis</name>
    <dbReference type="NCBI Taxonomy" id="2569760"/>
    <lineage>
        <taxon>Bacteria</taxon>
        <taxon>Bacillati</taxon>
        <taxon>Candidatus Sysuimicrobiota</taxon>
        <taxon>Candidatus Sysuimicrobiia</taxon>
        <taxon>Candidatus Sysuimicrobiales</taxon>
        <taxon>Candidatus Segetimicrobiaceae</taxon>
        <taxon>Candidatus Segetimicrobium</taxon>
    </lineage>
</organism>
<dbReference type="GO" id="GO:0005385">
    <property type="term" value="F:zinc ion transmembrane transporter activity"/>
    <property type="evidence" value="ECO:0007669"/>
    <property type="project" value="TreeGrafter"/>
</dbReference>
<comment type="caution">
    <text evidence="2">The sequence shown here is derived from an EMBL/GenBank/DDBJ whole genome shotgun (WGS) entry which is preliminary data.</text>
</comment>
<feature type="transmembrane region" description="Helical" evidence="1">
    <location>
        <begin position="366"/>
        <end position="389"/>
    </location>
</feature>
<evidence type="ECO:0000313" key="3">
    <source>
        <dbReference type="EMBL" id="TMJ08594.1"/>
    </source>
</evidence>
<evidence type="ECO:0000313" key="4">
    <source>
        <dbReference type="Proteomes" id="UP000315217"/>
    </source>
</evidence>
<sequence>MMSTSNPSLARRWVWALMPLLLLIVLVAVLVRFGPLGVFIKAFPPVEELTIDRVSLAPQMMAVHVTNGGPQPVTVAQVMVDEAYWEFSMAPGHTVPRLGQAIIAVPYPWVEGETHHLKLVSSTGLTFEHTIEVATATPTVDARYLATFTLLGIYVGVIPVLLGLLWFPFLRQLDQRWIAFFLSLTAGLLLFLGVEAVHDALETAGTLPPAFQGVGLVLVGLVITVLILVAVSRRVTSGADAVQRRLAIAFLIALGIGLHNLGEGLAIGAAYSLGKIALGTFLVLGFTIHNTTEGLGIVAPIARDRPAVRTLALLGILAGVPTILGSWIGGLNYSPVLATLFLAVGAGAIFQVVYELLKLMIGERPALGYQVAGFAAGLLVMYITGLFVAA</sequence>
<feature type="transmembrane region" description="Helical" evidence="1">
    <location>
        <begin position="12"/>
        <end position="33"/>
    </location>
</feature>
<gene>
    <name evidence="3" type="ORF">E6G98_11830</name>
    <name evidence="2" type="ORF">E6G99_04385</name>
</gene>
<dbReference type="GO" id="GO:0016020">
    <property type="term" value="C:membrane"/>
    <property type="evidence" value="ECO:0007669"/>
    <property type="project" value="TreeGrafter"/>
</dbReference>
<feature type="transmembrane region" description="Helical" evidence="1">
    <location>
        <begin position="177"/>
        <end position="198"/>
    </location>
</feature>
<name>A0A537LKC3_9BACT</name>
<evidence type="ECO:0000313" key="2">
    <source>
        <dbReference type="EMBL" id="TMJ08458.1"/>
    </source>
</evidence>
<feature type="transmembrane region" description="Helical" evidence="1">
    <location>
        <begin position="310"/>
        <end position="330"/>
    </location>
</feature>
<accession>A0A537LKC3</accession>
<feature type="transmembrane region" description="Helical" evidence="1">
    <location>
        <begin position="268"/>
        <end position="289"/>
    </location>
</feature>
<proteinExistence type="predicted"/>
<feature type="transmembrane region" description="Helical" evidence="1">
    <location>
        <begin position="336"/>
        <end position="354"/>
    </location>
</feature>
<dbReference type="PANTHER" id="PTHR11040">
    <property type="entry name" value="ZINC/IRON TRANSPORTER"/>
    <property type="match status" value="1"/>
</dbReference>
<keyword evidence="1" id="KW-0472">Membrane</keyword>
<dbReference type="EMBL" id="VBAI01000186">
    <property type="protein sequence ID" value="TMJ08594.1"/>
    <property type="molecule type" value="Genomic_DNA"/>
</dbReference>
<protein>
    <submittedName>
        <fullName evidence="2">Metal transporter</fullName>
    </submittedName>
</protein>
<feature type="transmembrane region" description="Helical" evidence="1">
    <location>
        <begin position="210"/>
        <end position="232"/>
    </location>
</feature>
<evidence type="ECO:0000256" key="1">
    <source>
        <dbReference type="SAM" id="Phobius"/>
    </source>
</evidence>